<feature type="region of interest" description="Disordered" evidence="1">
    <location>
        <begin position="487"/>
        <end position="543"/>
    </location>
</feature>
<evidence type="ECO:0000313" key="3">
    <source>
        <dbReference type="Proteomes" id="UP000007517"/>
    </source>
</evidence>
<dbReference type="InterPro" id="IPR011749">
    <property type="entry name" value="CHP02243"/>
</dbReference>
<dbReference type="STRING" id="1146883.BLASA_3158"/>
<protein>
    <submittedName>
        <fullName evidence="2">Uncharacterized protein</fullName>
    </submittedName>
</protein>
<dbReference type="AlphaFoldDB" id="H6RPG8"/>
<dbReference type="Proteomes" id="UP000007517">
    <property type="component" value="Chromosome"/>
</dbReference>
<name>H6RPG8_BLASD</name>
<dbReference type="KEGG" id="bsd:BLASA_3158"/>
<organism evidence="2 3">
    <name type="scientific">Blastococcus saxobsidens (strain DD2)</name>
    <dbReference type="NCBI Taxonomy" id="1146883"/>
    <lineage>
        <taxon>Bacteria</taxon>
        <taxon>Bacillati</taxon>
        <taxon>Actinomycetota</taxon>
        <taxon>Actinomycetes</taxon>
        <taxon>Geodermatophilales</taxon>
        <taxon>Geodermatophilaceae</taxon>
        <taxon>Blastococcus</taxon>
    </lineage>
</organism>
<dbReference type="RefSeq" id="WP_014376907.1">
    <property type="nucleotide sequence ID" value="NC_016943.1"/>
</dbReference>
<dbReference type="EMBL" id="FO117623">
    <property type="protein sequence ID" value="CCG04027.1"/>
    <property type="molecule type" value="Genomic_DNA"/>
</dbReference>
<dbReference type="OrthoDB" id="9027184at2"/>
<feature type="compositionally biased region" description="Polar residues" evidence="1">
    <location>
        <begin position="532"/>
        <end position="543"/>
    </location>
</feature>
<dbReference type="HOGENOM" id="CLU_008328_0_0_11"/>
<dbReference type="NCBIfam" id="TIGR02243">
    <property type="entry name" value="putative baseplate assembly protein"/>
    <property type="match status" value="1"/>
</dbReference>
<sequence length="847" mass="91210">MDPLLFRCADAEARRAAVTGHPQLNAMDWLEVADLVPGELPADEQATYAALPAGPHRDQLLWQRKLVLHFVNPLTATHQAALTASGISISGGQRIPAPMVAVLSIGTDRVTVRATSSGDTSRYRLDLVRSAVDRRPPVGFDPLLHGIDFSFTVDCPTDLDCRLGHVCVGTHQPEPGLDRLAKDYSTFRRLMLDRVSLLSPEWGDRSPADLAVTLVELFAWTGDRLSYQQDAVATEAYLATARLRRSVRRHARLVDYAMHDGCNARTWVQVRVTADLSPAPSELTFLTRVPGLPDRITPGSREETVAFSSGAQWFEPMVASLDRAVPAPPLRLFAAHDAMGLYDWGLPEFALATGTREAALAGHFPDLEPGDVLVLAQTRSAVTGLEADADPTLRHPVRVVEAEAFDGGAPITDPLTGTRVTRVAWAAEDALPFSLCVTSSGDIAAGRPAVSSGSEAWGNMVLADHGRTVTERLGQVTTGRYRPELAEGPLTQAATTSVRRDDGERQRLRFDPDAPAAAAVRSDPATTRPELTPTSTLEADSTEWTAVPDLLDSGAEDPHLVAEVEADGSCHLRFGAHGHGRPPRVAEAFSGTYRVGNGVEGNVGTDAVGHVVTLDARVAGVRNPLPAYGGTAPETIAQVRRRAPEAFRTQQRAVTPADYERVAVAMPGVQRAAAEMRWTGSWHTVFLTVDPAGETVLDAALEKRLREHVEPFRAAGHDLEVDGPRFVALELELEVCVAPEYFRADVRRRLGARFSAVEAGDGSRGLFHPDSFTFGQPVHLSPVLAAASAVPGVESVRARVFGRLGSPSPLGLQDGRLLMGRLEVARLENDPDFPEHGVLRLVLHGGT</sequence>
<reference evidence="2 3" key="1">
    <citation type="journal article" date="2012" name="J. Bacteriol.">
        <title>Genome Sequence of Blastococcus saxobsidens DD2, a Stone-Inhabiting Bacterium.</title>
        <authorList>
            <person name="Chouaia B."/>
            <person name="Crotti E."/>
            <person name="Brusetti L."/>
            <person name="Daffonchio D."/>
            <person name="Essoussi I."/>
            <person name="Nouioui I."/>
            <person name="Sbissi I."/>
            <person name="Ghodhbane-Gtari F."/>
            <person name="Gtari M."/>
            <person name="Vacherie B."/>
            <person name="Barbe V."/>
            <person name="Medigue C."/>
            <person name="Gury J."/>
            <person name="Pujic P."/>
            <person name="Normand P."/>
        </authorList>
    </citation>
    <scope>NUCLEOTIDE SEQUENCE [LARGE SCALE GENOMIC DNA]</scope>
    <source>
        <strain evidence="2 3">DD2</strain>
    </source>
</reference>
<feature type="compositionally biased region" description="Low complexity" evidence="1">
    <location>
        <begin position="513"/>
        <end position="525"/>
    </location>
</feature>
<proteinExistence type="predicted"/>
<keyword evidence="3" id="KW-1185">Reference proteome</keyword>
<reference evidence="3" key="2">
    <citation type="submission" date="2012-02" db="EMBL/GenBank/DDBJ databases">
        <title>Complete genome sequence of Blastococcus saxobsidens strain DD2.</title>
        <authorList>
            <person name="Genoscope."/>
        </authorList>
    </citation>
    <scope>NUCLEOTIDE SEQUENCE [LARGE SCALE GENOMIC DNA]</scope>
    <source>
        <strain evidence="3">DD2</strain>
    </source>
</reference>
<feature type="compositionally biased region" description="Basic and acidic residues" evidence="1">
    <location>
        <begin position="498"/>
        <end position="512"/>
    </location>
</feature>
<evidence type="ECO:0000313" key="2">
    <source>
        <dbReference type="EMBL" id="CCG04027.1"/>
    </source>
</evidence>
<gene>
    <name evidence="2" type="ordered locus">BLASA_3158</name>
</gene>
<accession>H6RPG8</accession>
<dbReference type="eggNOG" id="COG3299">
    <property type="taxonomic scope" value="Bacteria"/>
</dbReference>
<evidence type="ECO:0000256" key="1">
    <source>
        <dbReference type="SAM" id="MobiDB-lite"/>
    </source>
</evidence>